<reference evidence="6 7" key="1">
    <citation type="journal article" date="2019" name="Emerg. Microbes Infect.">
        <title>Comprehensive subspecies identification of 175 nontuberculous mycobacteria species based on 7547 genomic profiles.</title>
        <authorList>
            <person name="Matsumoto Y."/>
            <person name="Kinjo T."/>
            <person name="Motooka D."/>
            <person name="Nabeya D."/>
            <person name="Jung N."/>
            <person name="Uechi K."/>
            <person name="Horii T."/>
            <person name="Iida T."/>
            <person name="Fujita J."/>
            <person name="Nakamura S."/>
        </authorList>
    </citation>
    <scope>NUCLEOTIDE SEQUENCE [LARGE SCALE GENOMIC DNA]</scope>
    <source>
        <strain evidence="6 7">JCM 13392</strain>
    </source>
</reference>
<protein>
    <recommendedName>
        <fullName evidence="5">HTH tetR-type domain-containing protein</fullName>
    </recommendedName>
</protein>
<evidence type="ECO:0000256" key="3">
    <source>
        <dbReference type="ARBA" id="ARBA00023163"/>
    </source>
</evidence>
<name>A0A7I9WX52_9MYCO</name>
<feature type="domain" description="HTH tetR-type" evidence="5">
    <location>
        <begin position="58"/>
        <end position="118"/>
    </location>
</feature>
<dbReference type="InterPro" id="IPR001647">
    <property type="entry name" value="HTH_TetR"/>
</dbReference>
<evidence type="ECO:0000256" key="1">
    <source>
        <dbReference type="ARBA" id="ARBA00023015"/>
    </source>
</evidence>
<dbReference type="Pfam" id="PF00440">
    <property type="entry name" value="TetR_N"/>
    <property type="match status" value="1"/>
</dbReference>
<dbReference type="PROSITE" id="PS50977">
    <property type="entry name" value="HTH_TETR_2"/>
    <property type="match status" value="1"/>
</dbReference>
<evidence type="ECO:0000313" key="6">
    <source>
        <dbReference type="EMBL" id="GFG61950.1"/>
    </source>
</evidence>
<dbReference type="EMBL" id="BLKT01000003">
    <property type="protein sequence ID" value="GFG61950.1"/>
    <property type="molecule type" value="Genomic_DNA"/>
</dbReference>
<evidence type="ECO:0000256" key="4">
    <source>
        <dbReference type="PROSITE-ProRule" id="PRU00335"/>
    </source>
</evidence>
<keyword evidence="3" id="KW-0804">Transcription</keyword>
<dbReference type="InterPro" id="IPR009057">
    <property type="entry name" value="Homeodomain-like_sf"/>
</dbReference>
<dbReference type="InterPro" id="IPR050109">
    <property type="entry name" value="HTH-type_TetR-like_transc_reg"/>
</dbReference>
<keyword evidence="7" id="KW-1185">Reference proteome</keyword>
<accession>A0A7I9WX52</accession>
<gene>
    <name evidence="6" type="ORF">MMUR_60860</name>
</gene>
<dbReference type="Proteomes" id="UP000465241">
    <property type="component" value="Unassembled WGS sequence"/>
</dbReference>
<dbReference type="InterPro" id="IPR023772">
    <property type="entry name" value="DNA-bd_HTH_TetR-type_CS"/>
</dbReference>
<feature type="DNA-binding region" description="H-T-H motif" evidence="4">
    <location>
        <begin position="81"/>
        <end position="100"/>
    </location>
</feature>
<proteinExistence type="predicted"/>
<organism evidence="6 7">
    <name type="scientific">Mycolicibacterium murale</name>
    <dbReference type="NCBI Taxonomy" id="182220"/>
    <lineage>
        <taxon>Bacteria</taxon>
        <taxon>Bacillati</taxon>
        <taxon>Actinomycetota</taxon>
        <taxon>Actinomycetes</taxon>
        <taxon>Mycobacteriales</taxon>
        <taxon>Mycobacteriaceae</taxon>
        <taxon>Mycolicibacterium</taxon>
    </lineage>
</organism>
<dbReference type="GO" id="GO:0003700">
    <property type="term" value="F:DNA-binding transcription factor activity"/>
    <property type="evidence" value="ECO:0007669"/>
    <property type="project" value="TreeGrafter"/>
</dbReference>
<dbReference type="Gene3D" id="1.10.357.10">
    <property type="entry name" value="Tetracycline Repressor, domain 2"/>
    <property type="match status" value="1"/>
</dbReference>
<dbReference type="PANTHER" id="PTHR30055">
    <property type="entry name" value="HTH-TYPE TRANSCRIPTIONAL REGULATOR RUTR"/>
    <property type="match status" value="1"/>
</dbReference>
<dbReference type="GO" id="GO:0000976">
    <property type="term" value="F:transcription cis-regulatory region binding"/>
    <property type="evidence" value="ECO:0007669"/>
    <property type="project" value="TreeGrafter"/>
</dbReference>
<dbReference type="PROSITE" id="PS01081">
    <property type="entry name" value="HTH_TETR_1"/>
    <property type="match status" value="1"/>
</dbReference>
<keyword evidence="2 4" id="KW-0238">DNA-binding</keyword>
<evidence type="ECO:0000313" key="7">
    <source>
        <dbReference type="Proteomes" id="UP000465241"/>
    </source>
</evidence>
<dbReference type="SUPFAM" id="SSF46689">
    <property type="entry name" value="Homeodomain-like"/>
    <property type="match status" value="1"/>
</dbReference>
<dbReference type="AlphaFoldDB" id="A0A7I9WX52"/>
<evidence type="ECO:0000259" key="5">
    <source>
        <dbReference type="PROSITE" id="PS50977"/>
    </source>
</evidence>
<dbReference type="PANTHER" id="PTHR30055:SF234">
    <property type="entry name" value="HTH-TYPE TRANSCRIPTIONAL REGULATOR BETI"/>
    <property type="match status" value="1"/>
</dbReference>
<keyword evidence="1" id="KW-0805">Transcription regulation</keyword>
<comment type="caution">
    <text evidence="6">The sequence shown here is derived from an EMBL/GenBank/DDBJ whole genome shotgun (WGS) entry which is preliminary data.</text>
</comment>
<sequence>MTSPATFNPRDVKFAKLARAVIEPTRVCSKLALSAASMAGVGEGVSGRAPGLRERKKLRTRSTLVDRAAELCLCQGYDNTTVEQIAEAAEVSPRTFSRYFPTKDAVITAIVEDVAQFVATELAAQPQGITEYEALLRAHLASISSHFSRHAALIQIVNSSASLAMATIPFRADPDRFPTVVETAQRMGLPTDHDAVHLVIDSWTAVMNTACNGLGRPGQPPIELDVVLSRVQAAYELFTRTWQPWEAASQSIQQPPAGAPQG</sequence>
<evidence type="ECO:0000256" key="2">
    <source>
        <dbReference type="ARBA" id="ARBA00023125"/>
    </source>
</evidence>